<evidence type="ECO:0000313" key="3">
    <source>
        <dbReference type="EMBL" id="NGN67898.1"/>
    </source>
</evidence>
<protein>
    <submittedName>
        <fullName evidence="3">DUF4142 domain-containing protein</fullName>
    </submittedName>
</protein>
<evidence type="ECO:0000313" key="4">
    <source>
        <dbReference type="Proteomes" id="UP000481583"/>
    </source>
</evidence>
<comment type="caution">
    <text evidence="3">The sequence shown here is derived from an EMBL/GenBank/DDBJ whole genome shotgun (WGS) entry which is preliminary data.</text>
</comment>
<evidence type="ECO:0000256" key="1">
    <source>
        <dbReference type="SAM" id="MobiDB-lite"/>
    </source>
</evidence>
<sequence length="262" mass="27503">MRTVTGTGLVVSALAATLAALLLPVLSFRGGPGAGSTQTVATEFGPLSAADRDFVIRVRLAGLWELPAGQQAQERGATAAVRTAGKHLVEGHTTLDASVRKAAGKLGMELPSQPNAQQRRWLDELTAARGAEYEKKFANILRIAHGKVFAVVAQIRATTRNNLVRALADEANTTVLDHITVLENTGLVDFDALVRDAETASPPPPPAVPPPSPKASRPEAAPASPSRTYPLPPPTQRPERSTKPKPPGSPGPPSKSDKPGKK</sequence>
<proteinExistence type="predicted"/>
<dbReference type="Pfam" id="PF13628">
    <property type="entry name" value="DUF4142"/>
    <property type="match status" value="1"/>
</dbReference>
<evidence type="ECO:0000259" key="2">
    <source>
        <dbReference type="Pfam" id="PF13628"/>
    </source>
</evidence>
<gene>
    <name evidence="3" type="ORF">G5C51_28860</name>
</gene>
<feature type="compositionally biased region" description="Pro residues" evidence="1">
    <location>
        <begin position="244"/>
        <end position="253"/>
    </location>
</feature>
<dbReference type="Proteomes" id="UP000481583">
    <property type="component" value="Unassembled WGS sequence"/>
</dbReference>
<feature type="compositionally biased region" description="Pro residues" evidence="1">
    <location>
        <begin position="201"/>
        <end position="213"/>
    </location>
</feature>
<feature type="region of interest" description="Disordered" evidence="1">
    <location>
        <begin position="197"/>
        <end position="262"/>
    </location>
</feature>
<dbReference type="PANTHER" id="PTHR38593">
    <property type="entry name" value="BLR2558 PROTEIN"/>
    <property type="match status" value="1"/>
</dbReference>
<keyword evidence="4" id="KW-1185">Reference proteome</keyword>
<dbReference type="RefSeq" id="WP_165241339.1">
    <property type="nucleotide sequence ID" value="NZ_JAAKZV010000169.1"/>
</dbReference>
<reference evidence="3 4" key="1">
    <citation type="submission" date="2020-02" db="EMBL/GenBank/DDBJ databases">
        <title>Whole-genome analyses of novel actinobacteria.</title>
        <authorList>
            <person name="Sahin N."/>
        </authorList>
    </citation>
    <scope>NUCLEOTIDE SEQUENCE [LARGE SCALE GENOMIC DNA]</scope>
    <source>
        <strain evidence="3 4">A7024</strain>
    </source>
</reference>
<feature type="domain" description="DUF4142" evidence="2">
    <location>
        <begin position="50"/>
        <end position="180"/>
    </location>
</feature>
<dbReference type="AlphaFoldDB" id="A0A6G4U936"/>
<dbReference type="PANTHER" id="PTHR38593:SF1">
    <property type="entry name" value="BLR2558 PROTEIN"/>
    <property type="match status" value="1"/>
</dbReference>
<dbReference type="EMBL" id="JAAKZV010000169">
    <property type="protein sequence ID" value="NGN67898.1"/>
    <property type="molecule type" value="Genomic_DNA"/>
</dbReference>
<dbReference type="InterPro" id="IPR025419">
    <property type="entry name" value="DUF4142"/>
</dbReference>
<feature type="compositionally biased region" description="Low complexity" evidence="1">
    <location>
        <begin position="214"/>
        <end position="226"/>
    </location>
</feature>
<organism evidence="3 4">
    <name type="scientific">Streptomyces coryli</name>
    <dbReference type="NCBI Taxonomy" id="1128680"/>
    <lineage>
        <taxon>Bacteria</taxon>
        <taxon>Bacillati</taxon>
        <taxon>Actinomycetota</taxon>
        <taxon>Actinomycetes</taxon>
        <taxon>Kitasatosporales</taxon>
        <taxon>Streptomycetaceae</taxon>
        <taxon>Streptomyces</taxon>
    </lineage>
</organism>
<accession>A0A6G4U936</accession>
<name>A0A6G4U936_9ACTN</name>